<evidence type="ECO:0000313" key="7">
    <source>
        <dbReference type="EMBL" id="WXA99144.1"/>
    </source>
</evidence>
<gene>
    <name evidence="7" type="ORF">LZC95_20265</name>
</gene>
<evidence type="ECO:0000256" key="5">
    <source>
        <dbReference type="SAM" id="SignalP"/>
    </source>
</evidence>
<dbReference type="InterPro" id="IPR002372">
    <property type="entry name" value="PQQ_rpt_dom"/>
</dbReference>
<proteinExistence type="inferred from homology"/>
<evidence type="ECO:0000256" key="4">
    <source>
        <dbReference type="SAM" id="MobiDB-lite"/>
    </source>
</evidence>
<feature type="signal peptide" evidence="5">
    <location>
        <begin position="1"/>
        <end position="19"/>
    </location>
</feature>
<accession>A0ABZ2KQ58</accession>
<organism evidence="7 8">
    <name type="scientific">Pendulispora brunnea</name>
    <dbReference type="NCBI Taxonomy" id="2905690"/>
    <lineage>
        <taxon>Bacteria</taxon>
        <taxon>Pseudomonadati</taxon>
        <taxon>Myxococcota</taxon>
        <taxon>Myxococcia</taxon>
        <taxon>Myxococcales</taxon>
        <taxon>Sorangiineae</taxon>
        <taxon>Pendulisporaceae</taxon>
        <taxon>Pendulispora</taxon>
    </lineage>
</organism>
<dbReference type="Proteomes" id="UP001379533">
    <property type="component" value="Chromosome"/>
</dbReference>
<evidence type="ECO:0000259" key="6">
    <source>
        <dbReference type="Pfam" id="PF01011"/>
    </source>
</evidence>
<dbReference type="CDD" id="cd10280">
    <property type="entry name" value="PQQ_mGDH"/>
    <property type="match status" value="1"/>
</dbReference>
<evidence type="ECO:0000313" key="8">
    <source>
        <dbReference type="Proteomes" id="UP001379533"/>
    </source>
</evidence>
<keyword evidence="3" id="KW-0560">Oxidoreductase</keyword>
<dbReference type="InterPro" id="IPR018391">
    <property type="entry name" value="PQQ_b-propeller_rpt"/>
</dbReference>
<evidence type="ECO:0000256" key="2">
    <source>
        <dbReference type="ARBA" id="ARBA00008156"/>
    </source>
</evidence>
<feature type="region of interest" description="Disordered" evidence="4">
    <location>
        <begin position="397"/>
        <end position="422"/>
    </location>
</feature>
<feature type="chain" id="PRO_5046370892" evidence="5">
    <location>
        <begin position="20"/>
        <end position="666"/>
    </location>
</feature>
<dbReference type="Pfam" id="PF01011">
    <property type="entry name" value="PQQ"/>
    <property type="match status" value="1"/>
</dbReference>
<dbReference type="Gene3D" id="2.140.10.10">
    <property type="entry name" value="Quinoprotein alcohol dehydrogenase-like superfamily"/>
    <property type="match status" value="1"/>
</dbReference>
<dbReference type="SUPFAM" id="SSF50998">
    <property type="entry name" value="Quinoprotein alcohol dehydrogenase-like"/>
    <property type="match status" value="1"/>
</dbReference>
<reference evidence="7 8" key="1">
    <citation type="submission" date="2021-12" db="EMBL/GenBank/DDBJ databases">
        <title>Discovery of the Pendulisporaceae a myxobacterial family with distinct sporulation behavior and unique specialized metabolism.</title>
        <authorList>
            <person name="Garcia R."/>
            <person name="Popoff A."/>
            <person name="Bader C.D."/>
            <person name="Loehr J."/>
            <person name="Walesch S."/>
            <person name="Walt C."/>
            <person name="Boldt J."/>
            <person name="Bunk B."/>
            <person name="Haeckl F.J.F.P.J."/>
            <person name="Gunesch A.P."/>
            <person name="Birkelbach J."/>
            <person name="Nuebel U."/>
            <person name="Pietschmann T."/>
            <person name="Bach T."/>
            <person name="Mueller R."/>
        </authorList>
    </citation>
    <scope>NUCLEOTIDE SEQUENCE [LARGE SCALE GENOMIC DNA]</scope>
    <source>
        <strain evidence="7 8">MSr12523</strain>
    </source>
</reference>
<dbReference type="InterPro" id="IPR011047">
    <property type="entry name" value="Quinoprotein_ADH-like_sf"/>
</dbReference>
<name>A0ABZ2KQ58_9BACT</name>
<dbReference type="EMBL" id="CP089982">
    <property type="protein sequence ID" value="WXA99144.1"/>
    <property type="molecule type" value="Genomic_DNA"/>
</dbReference>
<protein>
    <submittedName>
        <fullName evidence="7">Pyrroloquinoline quinone-dependent dehydrogenase</fullName>
    </submittedName>
</protein>
<evidence type="ECO:0000256" key="1">
    <source>
        <dbReference type="ARBA" id="ARBA00001931"/>
    </source>
</evidence>
<comment type="cofactor">
    <cofactor evidence="1">
        <name>pyrroloquinoline quinone</name>
        <dbReference type="ChEBI" id="CHEBI:58442"/>
    </cofactor>
</comment>
<keyword evidence="5" id="KW-0732">Signal</keyword>
<dbReference type="PANTHER" id="PTHR32303">
    <property type="entry name" value="QUINOPROTEIN ALCOHOL DEHYDROGENASE (CYTOCHROME C)"/>
    <property type="match status" value="1"/>
</dbReference>
<keyword evidence="8" id="KW-1185">Reference proteome</keyword>
<evidence type="ECO:0000256" key="3">
    <source>
        <dbReference type="ARBA" id="ARBA00023002"/>
    </source>
</evidence>
<dbReference type="SMART" id="SM00564">
    <property type="entry name" value="PQQ"/>
    <property type="match status" value="4"/>
</dbReference>
<comment type="similarity">
    <text evidence="2">Belongs to the bacterial PQQ dehydrogenase family.</text>
</comment>
<dbReference type="InterPro" id="IPR017511">
    <property type="entry name" value="PQQ_mDH"/>
</dbReference>
<sequence>MRWRRLRALAFAGALPAVAGWSCRSSDDVGSRTGLADGLASAVPEDDWPAYGRDLGGARFSPLSQVNRHNVAQLEAAWTYQTGDVANGTTPPNTTTFQSTPIYVFGTLYLSTGFDRVIALDPDTGREKWSFNPQLDVNVHYVPSMTSRGVASWEDAAASNETACRRRIFVATLDARLIALDALSGLPCASFGQAGTLDLKQGISDVVPGQYGMTSPPTVVNGVVVVGSMVQDGIGTRVPEGVVRGFDARTGARRWSWDPIPRRRSDEGNDAWSPEDAQRARAANVWSIITADPERDLVFLPTSSPAPDYYGGLRKGPGPHANSVVALRASTGQFVWAFQVVHHDIWDYDIAAAPALLDVPRDGRKVAAVAVGTKNGHLFVLDRDLGKPVFPVEERLVPPSDVPGEEASRTQPFPVATPNLTGETRVTPADAFGLTPVDLAACQATIATSRAEGMFTPPSIQGTLMFPGPLGGVNWGGLATDAQNGLLITSVNRFPYVVRLIPRDKPYVRLPGEEIAEQAGTPYRLGRRALLGPVFPLPCTKPPWGKLVAIDVRTGAIRWDVPIGRIPGTELIPGSDHWGSMLLGGPIVTAGGLVFIAGTMDNVLRAVDSASGQELWHAALPTGGQATPMTYRSPKGRQFVVIAAGGSVFLASKPGDTLTAFALPEP</sequence>
<feature type="domain" description="Pyrrolo-quinoline quinone repeat" evidence="6">
    <location>
        <begin position="48"/>
        <end position="640"/>
    </location>
</feature>
<dbReference type="RefSeq" id="WP_394849777.1">
    <property type="nucleotide sequence ID" value="NZ_CP089982.1"/>
</dbReference>
<dbReference type="PANTHER" id="PTHR32303:SF4">
    <property type="entry name" value="QUINOPROTEIN GLUCOSE DEHYDROGENASE"/>
    <property type="match status" value="1"/>
</dbReference>